<evidence type="ECO:0000256" key="1">
    <source>
        <dbReference type="ARBA" id="ARBA00004123"/>
    </source>
</evidence>
<dbReference type="InterPro" id="IPR051059">
    <property type="entry name" value="VerF-like"/>
</dbReference>
<evidence type="ECO:0000256" key="5">
    <source>
        <dbReference type="ARBA" id="ARBA00022833"/>
    </source>
</evidence>
<dbReference type="EMBL" id="SWFS01000342">
    <property type="protein sequence ID" value="KAA8909363.1"/>
    <property type="molecule type" value="Genomic_DNA"/>
</dbReference>
<feature type="domain" description="C2H2-type" evidence="9">
    <location>
        <begin position="19"/>
        <end position="51"/>
    </location>
</feature>
<feature type="region of interest" description="Disordered" evidence="8">
    <location>
        <begin position="252"/>
        <end position="283"/>
    </location>
</feature>
<evidence type="ECO:0000256" key="8">
    <source>
        <dbReference type="SAM" id="MobiDB-lite"/>
    </source>
</evidence>
<feature type="region of interest" description="Disordered" evidence="8">
    <location>
        <begin position="64"/>
        <end position="230"/>
    </location>
</feature>
<dbReference type="InterPro" id="IPR007219">
    <property type="entry name" value="XnlR_reg_dom"/>
</dbReference>
<accession>A0A642V700</accession>
<comment type="caution">
    <text evidence="10">The sequence shown here is derived from an EMBL/GenBank/DDBJ whole genome shotgun (WGS) entry which is preliminary data.</text>
</comment>
<feature type="compositionally biased region" description="Low complexity" evidence="8">
    <location>
        <begin position="210"/>
        <end position="224"/>
    </location>
</feature>
<evidence type="ECO:0000256" key="6">
    <source>
        <dbReference type="ARBA" id="ARBA00023242"/>
    </source>
</evidence>
<evidence type="ECO:0000256" key="4">
    <source>
        <dbReference type="ARBA" id="ARBA00022771"/>
    </source>
</evidence>
<dbReference type="GO" id="GO:0000978">
    <property type="term" value="F:RNA polymerase II cis-regulatory region sequence-specific DNA binding"/>
    <property type="evidence" value="ECO:0007669"/>
    <property type="project" value="InterPro"/>
</dbReference>
<keyword evidence="6" id="KW-0539">Nucleus</keyword>
<dbReference type="PANTHER" id="PTHR40626">
    <property type="entry name" value="MIP31509P"/>
    <property type="match status" value="1"/>
</dbReference>
<dbReference type="VEuPathDB" id="FungiDB:TRICI_004529"/>
<dbReference type="Proteomes" id="UP000761534">
    <property type="component" value="Unassembled WGS sequence"/>
</dbReference>
<dbReference type="AlphaFoldDB" id="A0A642V700"/>
<evidence type="ECO:0000313" key="11">
    <source>
        <dbReference type="Proteomes" id="UP000761534"/>
    </source>
</evidence>
<proteinExistence type="predicted"/>
<dbReference type="Pfam" id="PF04082">
    <property type="entry name" value="Fungal_trans"/>
    <property type="match status" value="1"/>
</dbReference>
<dbReference type="GO" id="GO:0006351">
    <property type="term" value="P:DNA-templated transcription"/>
    <property type="evidence" value="ECO:0007669"/>
    <property type="project" value="InterPro"/>
</dbReference>
<keyword evidence="3" id="KW-0677">Repeat</keyword>
<feature type="compositionally biased region" description="Low complexity" evidence="8">
    <location>
        <begin position="101"/>
        <end position="112"/>
    </location>
</feature>
<dbReference type="GO" id="GO:0008270">
    <property type="term" value="F:zinc ion binding"/>
    <property type="evidence" value="ECO:0007669"/>
    <property type="project" value="UniProtKB-KW"/>
</dbReference>
<evidence type="ECO:0000259" key="9">
    <source>
        <dbReference type="PROSITE" id="PS50157"/>
    </source>
</evidence>
<comment type="subcellular location">
    <subcellularLocation>
        <location evidence="1">Nucleus</location>
    </subcellularLocation>
</comment>
<evidence type="ECO:0000256" key="7">
    <source>
        <dbReference type="PROSITE-ProRule" id="PRU00042"/>
    </source>
</evidence>
<dbReference type="GO" id="GO:0000981">
    <property type="term" value="F:DNA-binding transcription factor activity, RNA polymerase II-specific"/>
    <property type="evidence" value="ECO:0007669"/>
    <property type="project" value="InterPro"/>
</dbReference>
<dbReference type="PANTHER" id="PTHR40626:SF11">
    <property type="entry name" value="ZINC FINGER PROTEIN YPR022C"/>
    <property type="match status" value="1"/>
</dbReference>
<reference evidence="10" key="1">
    <citation type="journal article" date="2019" name="G3 (Bethesda)">
        <title>Genome Assemblies of Two Rare Opportunistic Yeast Pathogens: Diutina rugosa (syn. Candida rugosa) and Trichomonascus ciferrii (syn. Candida ciferrii).</title>
        <authorList>
            <person name="Mixao V."/>
            <person name="Saus E."/>
            <person name="Hansen A.P."/>
            <person name="Lass-Florl C."/>
            <person name="Gabaldon T."/>
        </authorList>
    </citation>
    <scope>NUCLEOTIDE SEQUENCE</scope>
    <source>
        <strain evidence="10">CBS 4856</strain>
    </source>
</reference>
<dbReference type="CDD" id="cd12148">
    <property type="entry name" value="fungal_TF_MHR"/>
    <property type="match status" value="1"/>
</dbReference>
<organism evidence="10 11">
    <name type="scientific">Trichomonascus ciferrii</name>
    <dbReference type="NCBI Taxonomy" id="44093"/>
    <lineage>
        <taxon>Eukaryota</taxon>
        <taxon>Fungi</taxon>
        <taxon>Dikarya</taxon>
        <taxon>Ascomycota</taxon>
        <taxon>Saccharomycotina</taxon>
        <taxon>Dipodascomycetes</taxon>
        <taxon>Dipodascales</taxon>
        <taxon>Trichomonascaceae</taxon>
        <taxon>Trichomonascus</taxon>
        <taxon>Trichomonascus ciferrii complex</taxon>
    </lineage>
</organism>
<dbReference type="GO" id="GO:0000785">
    <property type="term" value="C:chromatin"/>
    <property type="evidence" value="ECO:0007669"/>
    <property type="project" value="TreeGrafter"/>
</dbReference>
<evidence type="ECO:0000313" key="10">
    <source>
        <dbReference type="EMBL" id="KAA8909363.1"/>
    </source>
</evidence>
<feature type="compositionally biased region" description="Polar residues" evidence="8">
    <location>
        <begin position="72"/>
        <end position="99"/>
    </location>
</feature>
<dbReference type="OrthoDB" id="1405595at2759"/>
<dbReference type="InterPro" id="IPR013087">
    <property type="entry name" value="Znf_C2H2_type"/>
</dbReference>
<keyword evidence="11" id="KW-1185">Reference proteome</keyword>
<feature type="compositionally biased region" description="Pro residues" evidence="8">
    <location>
        <begin position="180"/>
        <end position="209"/>
    </location>
</feature>
<evidence type="ECO:0000256" key="3">
    <source>
        <dbReference type="ARBA" id="ARBA00022737"/>
    </source>
</evidence>
<feature type="compositionally biased region" description="Low complexity" evidence="8">
    <location>
        <begin position="122"/>
        <end position="132"/>
    </location>
</feature>
<dbReference type="Gene3D" id="3.30.160.60">
    <property type="entry name" value="Classic Zinc Finger"/>
    <property type="match status" value="1"/>
</dbReference>
<protein>
    <recommendedName>
        <fullName evidence="9">C2H2-type domain-containing protein</fullName>
    </recommendedName>
</protein>
<name>A0A642V700_9ASCO</name>
<sequence>MAKRTAPEGAATEQPYRAFMCEYPGCGKRFQRKEHLNRHTLNREYYRRRKDLYKRHMDRHNRGMWFRRTGNLPGQTTSNSTHAATGSSQDIKANSSSADVSPPSENSSASPSTATHQPHHQTTSLPTPGTTGFPPPLSHPQQPQNGASFGALHNAPHNTHILPPPNPTDMSNAGPSYLQQPPPQVAPPPPQPHQLGHAPPPPPPQPSLPLPYANSNSNTTASSPNIPPLYSGNLFQDSDLGWLFENVDQNFDSGMSQPSVDDHGDGAPPITPEYATSPESPDDDTIWHTVVQKLLKCLFDKKPDSASSSPLDACTLSNTYSAELINSWISDAGLLKKYFMCYFDAYHDHFPIVHKPTFLRRPDKIHPLLVISIATLGTAFAPHDHFAISVKIHERLRWLVFSYNELVNPPLWMFQALILIEAFEKMLSTRSHHELAAMFHGSMVILMRRHQPFSFDIDDDDSSDESLLNGSKANHNTSNGGKRTSKYSLEAKWHRWIENESLRRVFFLAFVIDSQHVALFGHSQCMSANEILFELPCAEELWEAPDAQSWISRYEATQRPPLFLDAIKSLLMLKPLDATTSQFSRLIILHGLYSIAVQMQNQKSATIGFVSGRPNDACKHCGKAQHQGEQWRALLSQAIQTWSFSLFTQSSLIIEACQALHQMAYVTLYLSHATVLDIMVFGRYPSLVGRRLTRRDYAKAERHVKAWANSPEAIISVRHALLLIQETLFPKRLKYGYSDDTVYESNKDKIALRPWCLFVCALVVYAFHCSHNRDQARLPANCATHADALSMADRYLSNRLRALSSPYPVDVYTSMDKTEQENITCMLKAVQTALYNCRWEMLEHSYQCLGALIYTQPA</sequence>
<keyword evidence="5" id="KW-0862">Zinc</keyword>
<evidence type="ECO:0000256" key="2">
    <source>
        <dbReference type="ARBA" id="ARBA00022723"/>
    </source>
</evidence>
<keyword evidence="2" id="KW-0479">Metal-binding</keyword>
<dbReference type="PROSITE" id="PS50157">
    <property type="entry name" value="ZINC_FINGER_C2H2_2"/>
    <property type="match status" value="1"/>
</dbReference>
<gene>
    <name evidence="10" type="ORF">TRICI_004529</name>
</gene>
<dbReference type="GO" id="GO:0005634">
    <property type="term" value="C:nucleus"/>
    <property type="evidence" value="ECO:0007669"/>
    <property type="project" value="UniProtKB-SubCell"/>
</dbReference>
<keyword evidence="4 7" id="KW-0863">Zinc-finger</keyword>